<organism evidence="1 2">
    <name type="scientific">Entomortierella parvispora</name>
    <dbReference type="NCBI Taxonomy" id="205924"/>
    <lineage>
        <taxon>Eukaryota</taxon>
        <taxon>Fungi</taxon>
        <taxon>Fungi incertae sedis</taxon>
        <taxon>Mucoromycota</taxon>
        <taxon>Mortierellomycotina</taxon>
        <taxon>Mortierellomycetes</taxon>
        <taxon>Mortierellales</taxon>
        <taxon>Mortierellaceae</taxon>
        <taxon>Entomortierella</taxon>
    </lineage>
</organism>
<reference evidence="1" key="1">
    <citation type="submission" date="2021-11" db="EMBL/GenBank/DDBJ databases">
        <authorList>
            <person name="Herlambang A."/>
            <person name="Guo Y."/>
            <person name="Takashima Y."/>
            <person name="Nishizawa T."/>
        </authorList>
    </citation>
    <scope>NUCLEOTIDE SEQUENCE</scope>
    <source>
        <strain evidence="1">E1425</strain>
    </source>
</reference>
<accession>A0A9P3HCR8</accession>
<reference evidence="1" key="2">
    <citation type="journal article" date="2022" name="Microbiol. Resour. Announc.">
        <title>Whole-Genome Sequence of Entomortierella parvispora E1425, a Mucoromycotan Fungus Associated with Burkholderiaceae-Related Endosymbiotic Bacteria.</title>
        <authorList>
            <person name="Herlambang A."/>
            <person name="Guo Y."/>
            <person name="Takashima Y."/>
            <person name="Narisawa K."/>
            <person name="Ohta H."/>
            <person name="Nishizawa T."/>
        </authorList>
    </citation>
    <scope>NUCLEOTIDE SEQUENCE</scope>
    <source>
        <strain evidence="1">E1425</strain>
    </source>
</reference>
<evidence type="ECO:0000313" key="2">
    <source>
        <dbReference type="Proteomes" id="UP000827284"/>
    </source>
</evidence>
<dbReference type="AlphaFoldDB" id="A0A9P3HCR8"/>
<comment type="caution">
    <text evidence="1">The sequence shown here is derived from an EMBL/GenBank/DDBJ whole genome shotgun (WGS) entry which is preliminary data.</text>
</comment>
<name>A0A9P3HCR8_9FUNG</name>
<keyword evidence="2" id="KW-1185">Reference proteome</keyword>
<dbReference type="EMBL" id="BQFW01000009">
    <property type="protein sequence ID" value="GJJ74361.1"/>
    <property type="molecule type" value="Genomic_DNA"/>
</dbReference>
<protein>
    <submittedName>
        <fullName evidence="1">Uncharacterized protein</fullName>
    </submittedName>
</protein>
<gene>
    <name evidence="1" type="ORF">EMPS_06719</name>
</gene>
<evidence type="ECO:0000313" key="1">
    <source>
        <dbReference type="EMBL" id="GJJ74361.1"/>
    </source>
</evidence>
<sequence length="85" mass="9486">MSLEHEAIYIPKSLGRFKLPQDRLDLTTLLLALGPLTAVKNLTSRMVKSIKRRSHLGAGKYTPLTRPSYYVFGSKVPTITGQNKT</sequence>
<proteinExistence type="predicted"/>
<dbReference type="OrthoDB" id="2434643at2759"/>
<dbReference type="Proteomes" id="UP000827284">
    <property type="component" value="Unassembled WGS sequence"/>
</dbReference>